<keyword evidence="3" id="KW-1185">Reference proteome</keyword>
<dbReference type="RefSeq" id="WP_186503985.1">
    <property type="nucleotide sequence ID" value="NZ_JACOGK010000030.1"/>
</dbReference>
<feature type="chain" id="PRO_5046422172" evidence="1">
    <location>
        <begin position="22"/>
        <end position="121"/>
    </location>
</feature>
<proteinExistence type="predicted"/>
<evidence type="ECO:0000313" key="3">
    <source>
        <dbReference type="Proteomes" id="UP000606870"/>
    </source>
</evidence>
<dbReference type="EMBL" id="JACOGK010000030">
    <property type="protein sequence ID" value="MBC3537533.1"/>
    <property type="molecule type" value="Genomic_DNA"/>
</dbReference>
<accession>A0ABR6VKC0</accession>
<reference evidence="2 3" key="1">
    <citation type="submission" date="2020-08" db="EMBL/GenBank/DDBJ databases">
        <authorList>
            <person name="Liu C."/>
            <person name="Sun Q."/>
        </authorList>
    </citation>
    <scope>NUCLEOTIDE SEQUENCE [LARGE SCALE GENOMIC DNA]</scope>
    <source>
        <strain evidence="2 3">NSJ-59</strain>
    </source>
</reference>
<comment type="caution">
    <text evidence="2">The sequence shown here is derived from an EMBL/GenBank/DDBJ whole genome shotgun (WGS) entry which is preliminary data.</text>
</comment>
<protein>
    <submittedName>
        <fullName evidence="2">Uncharacterized protein</fullName>
    </submittedName>
</protein>
<keyword evidence="1" id="KW-0732">Signal</keyword>
<organism evidence="2 3">
    <name type="scientific">Megasphaera hominis</name>
    <dbReference type="NCBI Taxonomy" id="159836"/>
    <lineage>
        <taxon>Bacteria</taxon>
        <taxon>Bacillati</taxon>
        <taxon>Bacillota</taxon>
        <taxon>Negativicutes</taxon>
        <taxon>Veillonellales</taxon>
        <taxon>Veillonellaceae</taxon>
        <taxon>Megasphaera</taxon>
    </lineage>
</organism>
<name>A0ABR6VKC0_9FIRM</name>
<gene>
    <name evidence="2" type="ORF">H8J70_09740</name>
</gene>
<sequence>MKKKLVILLMLLCTWCMPSFAASWYYLGQSEVGTNIYIDNSSVRKNYSEAIVWVKYVKPSGESILQKLYIYRKDKTYACMNYVKYDVYGSVIDSYHPSYLNYDSIPPESVIESVYYAIWPY</sequence>
<evidence type="ECO:0000313" key="2">
    <source>
        <dbReference type="EMBL" id="MBC3537533.1"/>
    </source>
</evidence>
<evidence type="ECO:0000256" key="1">
    <source>
        <dbReference type="SAM" id="SignalP"/>
    </source>
</evidence>
<feature type="signal peptide" evidence="1">
    <location>
        <begin position="1"/>
        <end position="21"/>
    </location>
</feature>
<dbReference type="Proteomes" id="UP000606870">
    <property type="component" value="Unassembled WGS sequence"/>
</dbReference>